<comment type="function">
    <text evidence="4">Nucleoside triphosphate pyrophosphatase that hydrolyzes dTTP and UTP. May have a dual role in cell division arrest and in preventing the incorporation of modified nucleotides into cellular nucleic acids.</text>
</comment>
<dbReference type="AlphaFoldDB" id="A0A378QTB4"/>
<organism evidence="6 8">
    <name type="scientific">Moraxella equi</name>
    <dbReference type="NCBI Taxonomy" id="60442"/>
    <lineage>
        <taxon>Bacteria</taxon>
        <taxon>Pseudomonadati</taxon>
        <taxon>Pseudomonadota</taxon>
        <taxon>Gammaproteobacteria</taxon>
        <taxon>Moraxellales</taxon>
        <taxon>Moraxellaceae</taxon>
        <taxon>Moraxella</taxon>
    </lineage>
</organism>
<sequence>MIPLILASTSPRRHELLTQLHIPFTVKSVQIDERFYPHESPHDYIMRMVKTKAEKACADVSSAIVITADTIGVAEDEILTKPADKAHAFAMWDKLSDNTHEIWTAVCASIVKDGQVIFQKVIKVATDVVFIKLTDRQKDGYWATGEPADKAGAYAIQGGAMAWVRSINGSYTNVVGLPLAETAELIDDCL</sequence>
<feature type="site" description="Important for substrate specificity" evidence="4">
    <location>
        <position position="12"/>
    </location>
</feature>
<dbReference type="Proteomes" id="UP000190777">
    <property type="component" value="Unassembled WGS sequence"/>
</dbReference>
<comment type="similarity">
    <text evidence="4">Belongs to the Maf family. YhdE subfamily.</text>
</comment>
<feature type="site" description="Important for substrate specificity" evidence="4">
    <location>
        <position position="70"/>
    </location>
</feature>
<dbReference type="EC" id="3.6.1.9" evidence="4"/>
<dbReference type="SUPFAM" id="SSF52972">
    <property type="entry name" value="ITPase-like"/>
    <property type="match status" value="1"/>
</dbReference>
<reference evidence="6 8" key="2">
    <citation type="submission" date="2018-06" db="EMBL/GenBank/DDBJ databases">
        <authorList>
            <consortium name="Pathogen Informatics"/>
            <person name="Doyle S."/>
        </authorList>
    </citation>
    <scope>NUCLEOTIDE SEQUENCE [LARGE SCALE GENOMIC DNA]</scope>
    <source>
        <strain evidence="6 8">NCTC11012</strain>
    </source>
</reference>
<evidence type="ECO:0000313" key="8">
    <source>
        <dbReference type="Proteomes" id="UP000254618"/>
    </source>
</evidence>
<dbReference type="GO" id="GO:0047429">
    <property type="term" value="F:nucleoside triphosphate diphosphatase activity"/>
    <property type="evidence" value="ECO:0007669"/>
    <property type="project" value="UniProtKB-EC"/>
</dbReference>
<reference evidence="5 7" key="1">
    <citation type="submission" date="2017-03" db="EMBL/GenBank/DDBJ databases">
        <title>Draft genome sequence of Moraxella equi CCUG 4950T type strain.</title>
        <authorList>
            <person name="Salva-Serra F."/>
            <person name="Engstrom-Jakobsson H."/>
            <person name="Thorell K."/>
            <person name="Jaen-Luchoro D."/>
            <person name="Gonzales-Siles L."/>
            <person name="Karlsson R."/>
            <person name="Yazdan S."/>
            <person name="Boulund F."/>
            <person name="Johnning A."/>
            <person name="Engstrand L."/>
            <person name="Kristiansson E."/>
            <person name="Moore E."/>
        </authorList>
    </citation>
    <scope>NUCLEOTIDE SEQUENCE [LARGE SCALE GENOMIC DNA]</scope>
    <source>
        <strain evidence="5 7">CCUG 4950</strain>
    </source>
</reference>
<comment type="subcellular location">
    <subcellularLocation>
        <location evidence="4">Cytoplasm</location>
    </subcellularLocation>
</comment>
<proteinExistence type="inferred from homology"/>
<dbReference type="Proteomes" id="UP000254618">
    <property type="component" value="Unassembled WGS sequence"/>
</dbReference>
<comment type="cofactor">
    <cofactor evidence="1 4">
        <name>a divalent metal cation</name>
        <dbReference type="ChEBI" id="CHEBI:60240"/>
    </cofactor>
</comment>
<feature type="active site" description="Proton acceptor" evidence="4">
    <location>
        <position position="69"/>
    </location>
</feature>
<keyword evidence="2 4" id="KW-0378">Hydrolase</keyword>
<dbReference type="EMBL" id="MXAP01000099">
    <property type="protein sequence ID" value="OPH36092.1"/>
    <property type="molecule type" value="Genomic_DNA"/>
</dbReference>
<dbReference type="Gene3D" id="3.90.950.10">
    <property type="match status" value="1"/>
</dbReference>
<gene>
    <name evidence="6" type="primary">yhdE</name>
    <name evidence="5" type="ORF">B5J93_09650</name>
    <name evidence="6" type="ORF">NCTC11012_02416</name>
</gene>
<protein>
    <recommendedName>
        <fullName evidence="4">dTTP/UTP pyrophosphatase</fullName>
        <shortName evidence="4">dTTPase/UTPase</shortName>
        <ecNumber evidence="4">3.6.1.9</ecNumber>
    </recommendedName>
    <alternativeName>
        <fullName evidence="4">Nucleoside triphosphate pyrophosphatase</fullName>
    </alternativeName>
    <alternativeName>
        <fullName evidence="4">Nucleotide pyrophosphatase</fullName>
        <shortName evidence="4">Nucleotide PPase</shortName>
    </alternativeName>
</protein>
<evidence type="ECO:0000256" key="2">
    <source>
        <dbReference type="ARBA" id="ARBA00022801"/>
    </source>
</evidence>
<comment type="caution">
    <text evidence="4">Lacks conserved residue(s) required for the propagation of feature annotation.</text>
</comment>
<evidence type="ECO:0000256" key="4">
    <source>
        <dbReference type="HAMAP-Rule" id="MF_00528"/>
    </source>
</evidence>
<evidence type="ECO:0000256" key="3">
    <source>
        <dbReference type="ARBA" id="ARBA00023080"/>
    </source>
</evidence>
<dbReference type="EMBL" id="UGQF01000001">
    <property type="protein sequence ID" value="STZ04149.1"/>
    <property type="molecule type" value="Genomic_DNA"/>
</dbReference>
<dbReference type="GO" id="GO:0005737">
    <property type="term" value="C:cytoplasm"/>
    <property type="evidence" value="ECO:0007669"/>
    <property type="project" value="UniProtKB-SubCell"/>
</dbReference>
<dbReference type="PANTHER" id="PTHR43213:SF5">
    <property type="entry name" value="BIFUNCTIONAL DTTP_UTP PYROPHOSPHATASE_METHYLTRANSFERASE PROTEIN-RELATED"/>
    <property type="match status" value="1"/>
</dbReference>
<evidence type="ECO:0000313" key="7">
    <source>
        <dbReference type="Proteomes" id="UP000190777"/>
    </source>
</evidence>
<dbReference type="GO" id="GO:0009117">
    <property type="term" value="P:nucleotide metabolic process"/>
    <property type="evidence" value="ECO:0007669"/>
    <property type="project" value="UniProtKB-KW"/>
</dbReference>
<dbReference type="Pfam" id="PF02545">
    <property type="entry name" value="Maf"/>
    <property type="match status" value="1"/>
</dbReference>
<comment type="catalytic activity">
    <reaction evidence="4">
        <text>UTP + H2O = UMP + diphosphate + H(+)</text>
        <dbReference type="Rhea" id="RHEA:29395"/>
        <dbReference type="ChEBI" id="CHEBI:15377"/>
        <dbReference type="ChEBI" id="CHEBI:15378"/>
        <dbReference type="ChEBI" id="CHEBI:33019"/>
        <dbReference type="ChEBI" id="CHEBI:46398"/>
        <dbReference type="ChEBI" id="CHEBI:57865"/>
        <dbReference type="EC" id="3.6.1.9"/>
    </reaction>
</comment>
<keyword evidence="3 4" id="KW-0546">Nucleotide metabolism</keyword>
<dbReference type="InterPro" id="IPR029001">
    <property type="entry name" value="ITPase-like_fam"/>
</dbReference>
<feature type="site" description="Important for substrate specificity" evidence="4">
    <location>
        <position position="157"/>
    </location>
</feature>
<dbReference type="NCBIfam" id="TIGR00172">
    <property type="entry name" value="maf"/>
    <property type="match status" value="1"/>
</dbReference>
<name>A0A378QTB4_9GAMM</name>
<dbReference type="PANTHER" id="PTHR43213">
    <property type="entry name" value="BIFUNCTIONAL DTTP/UTP PYROPHOSPHATASE/METHYLTRANSFERASE PROTEIN-RELATED"/>
    <property type="match status" value="1"/>
</dbReference>
<evidence type="ECO:0000313" key="6">
    <source>
        <dbReference type="EMBL" id="STZ04149.1"/>
    </source>
</evidence>
<evidence type="ECO:0000256" key="1">
    <source>
        <dbReference type="ARBA" id="ARBA00001968"/>
    </source>
</evidence>
<dbReference type="CDD" id="cd00555">
    <property type="entry name" value="Maf"/>
    <property type="match status" value="1"/>
</dbReference>
<dbReference type="InterPro" id="IPR003697">
    <property type="entry name" value="Maf-like"/>
</dbReference>
<keyword evidence="7" id="KW-1185">Reference proteome</keyword>
<dbReference type="HAMAP" id="MF_00528">
    <property type="entry name" value="Maf"/>
    <property type="match status" value="1"/>
</dbReference>
<keyword evidence="4" id="KW-0963">Cytoplasm</keyword>
<comment type="catalytic activity">
    <reaction evidence="4">
        <text>dTTP + H2O = dTMP + diphosphate + H(+)</text>
        <dbReference type="Rhea" id="RHEA:28534"/>
        <dbReference type="ChEBI" id="CHEBI:15377"/>
        <dbReference type="ChEBI" id="CHEBI:15378"/>
        <dbReference type="ChEBI" id="CHEBI:33019"/>
        <dbReference type="ChEBI" id="CHEBI:37568"/>
        <dbReference type="ChEBI" id="CHEBI:63528"/>
        <dbReference type="EC" id="3.6.1.9"/>
    </reaction>
</comment>
<accession>A0A378QTB4</accession>
<dbReference type="PIRSF" id="PIRSF006305">
    <property type="entry name" value="Maf"/>
    <property type="match status" value="1"/>
</dbReference>
<evidence type="ECO:0000313" key="5">
    <source>
        <dbReference type="EMBL" id="OPH36092.1"/>
    </source>
</evidence>
<dbReference type="RefSeq" id="WP_079326201.1">
    <property type="nucleotide sequence ID" value="NZ_MXAP01000099.1"/>
</dbReference>